<proteinExistence type="predicted"/>
<dbReference type="AlphaFoldDB" id="A0A9K3JS66"/>
<gene>
    <name evidence="1" type="ORF">HanXRQr2_Chr01g0006471</name>
</gene>
<reference evidence="1" key="2">
    <citation type="submission" date="2020-06" db="EMBL/GenBank/DDBJ databases">
        <title>Helianthus annuus Genome sequencing and assembly Release 2.</title>
        <authorList>
            <person name="Gouzy J."/>
            <person name="Langlade N."/>
            <person name="Munos S."/>
        </authorList>
    </citation>
    <scope>NUCLEOTIDE SEQUENCE</scope>
    <source>
        <tissue evidence="1">Leaves</tissue>
    </source>
</reference>
<dbReference type="Proteomes" id="UP000215914">
    <property type="component" value="Unassembled WGS sequence"/>
</dbReference>
<sequence length="79" mass="8844">MIFYVSNKALSEIFLSIRNALLLVVYLPSGELLLGKVLDILSLLYDISCVRDDMLDACLSLEILPLLHIELAFEFSILG</sequence>
<comment type="caution">
    <text evidence="1">The sequence shown here is derived from an EMBL/GenBank/DDBJ whole genome shotgun (WGS) entry which is preliminary data.</text>
</comment>
<evidence type="ECO:0000313" key="1">
    <source>
        <dbReference type="EMBL" id="KAF5820811.1"/>
    </source>
</evidence>
<dbReference type="Gramene" id="mRNA:HanXRQr2_Chr01g0006471">
    <property type="protein sequence ID" value="CDS:HanXRQr2_Chr01g0006471.1"/>
    <property type="gene ID" value="HanXRQr2_Chr01g0006471"/>
</dbReference>
<reference evidence="1" key="1">
    <citation type="journal article" date="2017" name="Nature">
        <title>The sunflower genome provides insights into oil metabolism, flowering and Asterid evolution.</title>
        <authorList>
            <person name="Badouin H."/>
            <person name="Gouzy J."/>
            <person name="Grassa C.J."/>
            <person name="Murat F."/>
            <person name="Staton S.E."/>
            <person name="Cottret L."/>
            <person name="Lelandais-Briere C."/>
            <person name="Owens G.L."/>
            <person name="Carrere S."/>
            <person name="Mayjonade B."/>
            <person name="Legrand L."/>
            <person name="Gill N."/>
            <person name="Kane N.C."/>
            <person name="Bowers J.E."/>
            <person name="Hubner S."/>
            <person name="Bellec A."/>
            <person name="Berard A."/>
            <person name="Berges H."/>
            <person name="Blanchet N."/>
            <person name="Boniface M.C."/>
            <person name="Brunel D."/>
            <person name="Catrice O."/>
            <person name="Chaidir N."/>
            <person name="Claudel C."/>
            <person name="Donnadieu C."/>
            <person name="Faraut T."/>
            <person name="Fievet G."/>
            <person name="Helmstetter N."/>
            <person name="King M."/>
            <person name="Knapp S.J."/>
            <person name="Lai Z."/>
            <person name="Le Paslier M.C."/>
            <person name="Lippi Y."/>
            <person name="Lorenzon L."/>
            <person name="Mandel J.R."/>
            <person name="Marage G."/>
            <person name="Marchand G."/>
            <person name="Marquand E."/>
            <person name="Bret-Mestries E."/>
            <person name="Morien E."/>
            <person name="Nambeesan S."/>
            <person name="Nguyen T."/>
            <person name="Pegot-Espagnet P."/>
            <person name="Pouilly N."/>
            <person name="Raftis F."/>
            <person name="Sallet E."/>
            <person name="Schiex T."/>
            <person name="Thomas J."/>
            <person name="Vandecasteele C."/>
            <person name="Vares D."/>
            <person name="Vear F."/>
            <person name="Vautrin S."/>
            <person name="Crespi M."/>
            <person name="Mangin B."/>
            <person name="Burke J.M."/>
            <person name="Salse J."/>
            <person name="Munos S."/>
            <person name="Vincourt P."/>
            <person name="Rieseberg L.H."/>
            <person name="Langlade N.B."/>
        </authorList>
    </citation>
    <scope>NUCLEOTIDE SEQUENCE</scope>
    <source>
        <tissue evidence="1">Leaves</tissue>
    </source>
</reference>
<protein>
    <submittedName>
        <fullName evidence="1">Uncharacterized protein</fullName>
    </submittedName>
</protein>
<keyword evidence="2" id="KW-1185">Reference proteome</keyword>
<evidence type="ECO:0000313" key="2">
    <source>
        <dbReference type="Proteomes" id="UP000215914"/>
    </source>
</evidence>
<dbReference type="EMBL" id="MNCJ02000316">
    <property type="protein sequence ID" value="KAF5820811.1"/>
    <property type="molecule type" value="Genomic_DNA"/>
</dbReference>
<organism evidence="1 2">
    <name type="scientific">Helianthus annuus</name>
    <name type="common">Common sunflower</name>
    <dbReference type="NCBI Taxonomy" id="4232"/>
    <lineage>
        <taxon>Eukaryota</taxon>
        <taxon>Viridiplantae</taxon>
        <taxon>Streptophyta</taxon>
        <taxon>Embryophyta</taxon>
        <taxon>Tracheophyta</taxon>
        <taxon>Spermatophyta</taxon>
        <taxon>Magnoliopsida</taxon>
        <taxon>eudicotyledons</taxon>
        <taxon>Gunneridae</taxon>
        <taxon>Pentapetalae</taxon>
        <taxon>asterids</taxon>
        <taxon>campanulids</taxon>
        <taxon>Asterales</taxon>
        <taxon>Asteraceae</taxon>
        <taxon>Asteroideae</taxon>
        <taxon>Heliantheae alliance</taxon>
        <taxon>Heliantheae</taxon>
        <taxon>Helianthus</taxon>
    </lineage>
</organism>
<accession>A0A9K3JS66</accession>
<name>A0A9K3JS66_HELAN</name>